<accession>A0A1S9PA54</accession>
<feature type="transmembrane region" description="Helical" evidence="6">
    <location>
        <begin position="49"/>
        <end position="70"/>
    </location>
</feature>
<evidence type="ECO:0000259" key="7">
    <source>
        <dbReference type="PROSITE" id="PS50206"/>
    </source>
</evidence>
<feature type="transmembrane region" description="Helical" evidence="6">
    <location>
        <begin position="171"/>
        <end position="189"/>
    </location>
</feature>
<keyword evidence="4 6" id="KW-1133">Transmembrane helix</keyword>
<name>A0A1S9PA54_9SPHI</name>
<dbReference type="InterPro" id="IPR032816">
    <property type="entry name" value="VTT_dom"/>
</dbReference>
<protein>
    <recommendedName>
        <fullName evidence="7">Rhodanese domain-containing protein</fullName>
    </recommendedName>
</protein>
<dbReference type="Gene3D" id="3.40.250.10">
    <property type="entry name" value="Rhodanese-like domain"/>
    <property type="match status" value="1"/>
</dbReference>
<dbReference type="OrthoDB" id="9808735at2"/>
<dbReference type="PANTHER" id="PTHR42709">
    <property type="entry name" value="ALKALINE PHOSPHATASE LIKE PROTEIN"/>
    <property type="match status" value="1"/>
</dbReference>
<sequence>MDALIELVEVYGLWMIFIITLLQSLGLPLPAFAILMVTAAFTPLAPTDIVALMITGAAGSLAGDLILYSAGKRYGTRILGRLCKISISPDSCVSGSSDLFERFGPPALAIAKFIPGLSTIAPVVAGVYRMRLSLFGLFSLIAAILYLGAAVSLGALFRHEISSIISALSDYGKIGGLIIAVAFGLYLLAKWVKRKRLIRQFNIDRVTVSDLYELIQEQSGPVILDARPADQRTRNGFIPGSILIGDNNLNEIAERFQRNHEVIIYCSCPNEITAARYAEKLRKVGLKRIRPLLGGIDEWAKSGGRVMFDHIQQTGR</sequence>
<dbReference type="RefSeq" id="WP_078350469.1">
    <property type="nucleotide sequence ID" value="NZ_MBTF01000035.1"/>
</dbReference>
<dbReference type="STRING" id="1792845.BC343_13890"/>
<keyword evidence="5 6" id="KW-0472">Membrane</keyword>
<evidence type="ECO:0000256" key="2">
    <source>
        <dbReference type="ARBA" id="ARBA00022475"/>
    </source>
</evidence>
<evidence type="ECO:0000256" key="5">
    <source>
        <dbReference type="ARBA" id="ARBA00023136"/>
    </source>
</evidence>
<dbReference type="SMART" id="SM00450">
    <property type="entry name" value="RHOD"/>
    <property type="match status" value="1"/>
</dbReference>
<proteinExistence type="predicted"/>
<evidence type="ECO:0000256" key="4">
    <source>
        <dbReference type="ARBA" id="ARBA00022989"/>
    </source>
</evidence>
<keyword evidence="2" id="KW-1003">Cell membrane</keyword>
<feature type="transmembrane region" description="Helical" evidence="6">
    <location>
        <begin position="12"/>
        <end position="37"/>
    </location>
</feature>
<evidence type="ECO:0000256" key="6">
    <source>
        <dbReference type="SAM" id="Phobius"/>
    </source>
</evidence>
<dbReference type="Pfam" id="PF09335">
    <property type="entry name" value="VTT_dom"/>
    <property type="match status" value="1"/>
</dbReference>
<organism evidence="8 9">
    <name type="scientific">Mucilaginibacter pedocola</name>
    <dbReference type="NCBI Taxonomy" id="1792845"/>
    <lineage>
        <taxon>Bacteria</taxon>
        <taxon>Pseudomonadati</taxon>
        <taxon>Bacteroidota</taxon>
        <taxon>Sphingobacteriia</taxon>
        <taxon>Sphingobacteriales</taxon>
        <taxon>Sphingobacteriaceae</taxon>
        <taxon>Mucilaginibacter</taxon>
    </lineage>
</organism>
<evidence type="ECO:0000256" key="1">
    <source>
        <dbReference type="ARBA" id="ARBA00004651"/>
    </source>
</evidence>
<reference evidence="8 9" key="1">
    <citation type="submission" date="2016-07" db="EMBL/GenBank/DDBJ databases">
        <title>Genomic analysis of zinc-resistant bacterium Mucilaginibacter pedocola TBZ30.</title>
        <authorList>
            <person name="Huang J."/>
            <person name="Tang J."/>
        </authorList>
    </citation>
    <scope>NUCLEOTIDE SEQUENCE [LARGE SCALE GENOMIC DNA]</scope>
    <source>
        <strain evidence="8 9">TBZ30</strain>
    </source>
</reference>
<dbReference type="Pfam" id="PF00581">
    <property type="entry name" value="Rhodanese"/>
    <property type="match status" value="1"/>
</dbReference>
<dbReference type="SUPFAM" id="SSF52821">
    <property type="entry name" value="Rhodanese/Cell cycle control phosphatase"/>
    <property type="match status" value="1"/>
</dbReference>
<dbReference type="EMBL" id="MBTF01000035">
    <property type="protein sequence ID" value="OOQ57863.1"/>
    <property type="molecule type" value="Genomic_DNA"/>
</dbReference>
<gene>
    <name evidence="8" type="ORF">BC343_13890</name>
</gene>
<dbReference type="InterPro" id="IPR051311">
    <property type="entry name" value="DedA_domain"/>
</dbReference>
<dbReference type="AlphaFoldDB" id="A0A1S9PA54"/>
<evidence type="ECO:0000313" key="8">
    <source>
        <dbReference type="EMBL" id="OOQ57863.1"/>
    </source>
</evidence>
<feature type="transmembrane region" description="Helical" evidence="6">
    <location>
        <begin position="135"/>
        <end position="159"/>
    </location>
</feature>
<evidence type="ECO:0000256" key="3">
    <source>
        <dbReference type="ARBA" id="ARBA00022692"/>
    </source>
</evidence>
<dbReference type="PANTHER" id="PTHR42709:SF6">
    <property type="entry name" value="UNDECAPRENYL PHOSPHATE TRANSPORTER A"/>
    <property type="match status" value="1"/>
</dbReference>
<dbReference type="InterPro" id="IPR036873">
    <property type="entry name" value="Rhodanese-like_dom_sf"/>
</dbReference>
<dbReference type="Proteomes" id="UP000189739">
    <property type="component" value="Unassembled WGS sequence"/>
</dbReference>
<dbReference type="GO" id="GO:0005886">
    <property type="term" value="C:plasma membrane"/>
    <property type="evidence" value="ECO:0007669"/>
    <property type="project" value="UniProtKB-SubCell"/>
</dbReference>
<comment type="caution">
    <text evidence="8">The sequence shown here is derived from an EMBL/GenBank/DDBJ whole genome shotgun (WGS) entry which is preliminary data.</text>
</comment>
<dbReference type="PROSITE" id="PS50206">
    <property type="entry name" value="RHODANESE_3"/>
    <property type="match status" value="1"/>
</dbReference>
<evidence type="ECO:0000313" key="9">
    <source>
        <dbReference type="Proteomes" id="UP000189739"/>
    </source>
</evidence>
<feature type="domain" description="Rhodanese" evidence="7">
    <location>
        <begin position="217"/>
        <end position="308"/>
    </location>
</feature>
<keyword evidence="3 6" id="KW-0812">Transmembrane</keyword>
<keyword evidence="9" id="KW-1185">Reference proteome</keyword>
<comment type="subcellular location">
    <subcellularLocation>
        <location evidence="1">Cell membrane</location>
        <topology evidence="1">Multi-pass membrane protein</topology>
    </subcellularLocation>
</comment>
<dbReference type="InterPro" id="IPR001763">
    <property type="entry name" value="Rhodanese-like_dom"/>
</dbReference>